<keyword evidence="2" id="KW-1185">Reference proteome</keyword>
<dbReference type="Proteomes" id="UP001055879">
    <property type="component" value="Linkage Group LG07"/>
</dbReference>
<gene>
    <name evidence="1" type="ORF">L6452_21598</name>
</gene>
<dbReference type="EMBL" id="CM042053">
    <property type="protein sequence ID" value="KAI3714640.1"/>
    <property type="molecule type" value="Genomic_DNA"/>
</dbReference>
<proteinExistence type="predicted"/>
<sequence length="108" mass="12163">MHACITLHLLKNLFWSLVGSSLVFGEKELGHCYLGIIGCRRVCVFVGTTIWSRRISVDFTILLCTWAHQFLDHLDAYSGDFAKVDRFFVMLLPLLPLASLNCAFKLGA</sequence>
<evidence type="ECO:0000313" key="1">
    <source>
        <dbReference type="EMBL" id="KAI3714640.1"/>
    </source>
</evidence>
<evidence type="ECO:0000313" key="2">
    <source>
        <dbReference type="Proteomes" id="UP001055879"/>
    </source>
</evidence>
<protein>
    <submittedName>
        <fullName evidence="1">Uncharacterized protein</fullName>
    </submittedName>
</protein>
<organism evidence="1 2">
    <name type="scientific">Arctium lappa</name>
    <name type="common">Greater burdock</name>
    <name type="synonym">Lappa major</name>
    <dbReference type="NCBI Taxonomy" id="4217"/>
    <lineage>
        <taxon>Eukaryota</taxon>
        <taxon>Viridiplantae</taxon>
        <taxon>Streptophyta</taxon>
        <taxon>Embryophyta</taxon>
        <taxon>Tracheophyta</taxon>
        <taxon>Spermatophyta</taxon>
        <taxon>Magnoliopsida</taxon>
        <taxon>eudicotyledons</taxon>
        <taxon>Gunneridae</taxon>
        <taxon>Pentapetalae</taxon>
        <taxon>asterids</taxon>
        <taxon>campanulids</taxon>
        <taxon>Asterales</taxon>
        <taxon>Asteraceae</taxon>
        <taxon>Carduoideae</taxon>
        <taxon>Cardueae</taxon>
        <taxon>Arctiinae</taxon>
        <taxon>Arctium</taxon>
    </lineage>
</organism>
<reference evidence="1 2" key="2">
    <citation type="journal article" date="2022" name="Mol. Ecol. Resour.">
        <title>The genomes of chicory, endive, great burdock and yacon provide insights into Asteraceae paleo-polyploidization history and plant inulin production.</title>
        <authorList>
            <person name="Fan W."/>
            <person name="Wang S."/>
            <person name="Wang H."/>
            <person name="Wang A."/>
            <person name="Jiang F."/>
            <person name="Liu H."/>
            <person name="Zhao H."/>
            <person name="Xu D."/>
            <person name="Zhang Y."/>
        </authorList>
    </citation>
    <scope>NUCLEOTIDE SEQUENCE [LARGE SCALE GENOMIC DNA]</scope>
    <source>
        <strain evidence="2">cv. Niubang</strain>
    </source>
</reference>
<accession>A0ACB9B1U9</accession>
<name>A0ACB9B1U9_ARCLA</name>
<comment type="caution">
    <text evidence="1">The sequence shown here is derived from an EMBL/GenBank/DDBJ whole genome shotgun (WGS) entry which is preliminary data.</text>
</comment>
<reference evidence="2" key="1">
    <citation type="journal article" date="2022" name="Mol. Ecol. Resour.">
        <title>The genomes of chicory, endive, great burdock and yacon provide insights into Asteraceae palaeo-polyploidization history and plant inulin production.</title>
        <authorList>
            <person name="Fan W."/>
            <person name="Wang S."/>
            <person name="Wang H."/>
            <person name="Wang A."/>
            <person name="Jiang F."/>
            <person name="Liu H."/>
            <person name="Zhao H."/>
            <person name="Xu D."/>
            <person name="Zhang Y."/>
        </authorList>
    </citation>
    <scope>NUCLEOTIDE SEQUENCE [LARGE SCALE GENOMIC DNA]</scope>
    <source>
        <strain evidence="2">cv. Niubang</strain>
    </source>
</reference>